<evidence type="ECO:0000256" key="1">
    <source>
        <dbReference type="SAM" id="MobiDB-lite"/>
    </source>
</evidence>
<protein>
    <submittedName>
        <fullName evidence="2">Uncharacterized protein</fullName>
    </submittedName>
</protein>
<dbReference type="AlphaFoldDB" id="A0A2H1L6F5"/>
<sequence>MTGVNYVRRALTADDGALRLRAAMEAGTRPDPARATTVLSRPDAEHCPPGR</sequence>
<name>A0A2H1L6F5_9MICO</name>
<feature type="region of interest" description="Disordered" evidence="1">
    <location>
        <begin position="26"/>
        <end position="51"/>
    </location>
</feature>
<keyword evidence="3" id="KW-1185">Reference proteome</keyword>
<reference evidence="3" key="1">
    <citation type="submission" date="2017-03" db="EMBL/GenBank/DDBJ databases">
        <authorList>
            <person name="Monnet C."/>
        </authorList>
    </citation>
    <scope>NUCLEOTIDE SEQUENCE [LARGE SCALE GENOMIC DNA]</scope>
    <source>
        <strain evidence="3">SJ5-8</strain>
    </source>
</reference>
<organism evidence="2 3">
    <name type="scientific">Brevibacterium jeotgali</name>
    <dbReference type="NCBI Taxonomy" id="1262550"/>
    <lineage>
        <taxon>Bacteria</taxon>
        <taxon>Bacillati</taxon>
        <taxon>Actinomycetota</taxon>
        <taxon>Actinomycetes</taxon>
        <taxon>Micrococcales</taxon>
        <taxon>Brevibacteriaceae</taxon>
        <taxon>Brevibacterium</taxon>
    </lineage>
</organism>
<dbReference type="Proteomes" id="UP000234462">
    <property type="component" value="Unassembled WGS sequence"/>
</dbReference>
<evidence type="ECO:0000313" key="2">
    <source>
        <dbReference type="EMBL" id="SMY11943.1"/>
    </source>
</evidence>
<evidence type="ECO:0000313" key="3">
    <source>
        <dbReference type="Proteomes" id="UP000234462"/>
    </source>
</evidence>
<gene>
    <name evidence="2" type="ORF">BJEO58_01537</name>
</gene>
<accession>A0A2H1L6F5</accession>
<feature type="compositionally biased region" description="Basic and acidic residues" evidence="1">
    <location>
        <begin position="42"/>
        <end position="51"/>
    </location>
</feature>
<dbReference type="EMBL" id="FXZM01000006">
    <property type="protein sequence ID" value="SMY11943.1"/>
    <property type="molecule type" value="Genomic_DNA"/>
</dbReference>
<proteinExistence type="predicted"/>